<dbReference type="PROSITE" id="PS51257">
    <property type="entry name" value="PROKAR_LIPOPROTEIN"/>
    <property type="match status" value="1"/>
</dbReference>
<keyword evidence="2" id="KW-0378">Hydrolase</keyword>
<comment type="caution">
    <text evidence="4">The sequence shown here is derived from an EMBL/GenBank/DDBJ whole genome shotgun (WGS) entry which is preliminary data.</text>
</comment>
<comment type="caution">
    <text evidence="2">Lacks conserved residue(s) required for the propagation of feature annotation.</text>
</comment>
<dbReference type="RefSeq" id="WP_171520680.1">
    <property type="nucleotide sequence ID" value="NZ_CP083371.1"/>
</dbReference>
<dbReference type="Gene3D" id="3.40.1090.10">
    <property type="entry name" value="Cytosolic phospholipase A2 catalytic domain"/>
    <property type="match status" value="2"/>
</dbReference>
<dbReference type="GO" id="GO:0016042">
    <property type="term" value="P:lipid catabolic process"/>
    <property type="evidence" value="ECO:0007669"/>
    <property type="project" value="UniProtKB-UniRule"/>
</dbReference>
<dbReference type="Pfam" id="PF01734">
    <property type="entry name" value="Patatin"/>
    <property type="match status" value="1"/>
</dbReference>
<proteinExistence type="predicted"/>
<evidence type="ECO:0000256" key="1">
    <source>
        <dbReference type="ARBA" id="ARBA00023098"/>
    </source>
</evidence>
<dbReference type="InterPro" id="IPR016035">
    <property type="entry name" value="Acyl_Trfase/lysoPLipase"/>
</dbReference>
<evidence type="ECO:0000313" key="5">
    <source>
        <dbReference type="Proteomes" id="UP000744980"/>
    </source>
</evidence>
<feature type="active site" description="Nucleophile" evidence="2">
    <location>
        <position position="111"/>
    </location>
</feature>
<dbReference type="SUPFAM" id="SSF52151">
    <property type="entry name" value="FabD/lysophospholipase-like"/>
    <property type="match status" value="1"/>
</dbReference>
<dbReference type="GO" id="GO:0016787">
    <property type="term" value="F:hydrolase activity"/>
    <property type="evidence" value="ECO:0007669"/>
    <property type="project" value="UniProtKB-UniRule"/>
</dbReference>
<feature type="short sequence motif" description="DGA/G" evidence="2">
    <location>
        <begin position="295"/>
        <end position="297"/>
    </location>
</feature>
<name>A0AAW4FS13_9HYPH</name>
<sequence length="492" mass="53458">MRSDVRDLRRLWITAGRVLRRGVLVGAMILSGCMAPDTRPTNKPLVFTTGSIQLRDTQNFGDVGIIIAFSGGGARSAAFGYGVLSALADQPSPGGLSRMLADDVAVVAGVSGGAVLASHFALRGRTGLDDFRRNFLGQDVEASLHTAFTPQNLLRGYQGGMNDLSGFPSWLDRKLFRGATLGDMSRPDRPRLVIHATDLYNRNPFIFDRPSFAAICSNYNDYPLAYAVAASAAVPVVFAPVTLQNFSKSCLPGDGGSPRAQSSARSATSLVEREYWNALGRYETAPDLNYLKLYDGGLVDGIGTQSLLHLMGRPAPEPLPAARARRLRHLLVIVVDASTRVGGDLSINAKSPNAPDAIVAAIDAMINIPNFQSFDALQNRLPVWRDQVIRWRCAAQRSGKGCRDLDVGIVRLALADIADPPTAKRIMRLHNRLTLKPDDVDFLSGLGRRLLIEHPAYRQFLQRTGKGMPLARSTPDLRRGGLVTARRITSMF</sequence>
<gene>
    <name evidence="4" type="ORF">GFB56_25445</name>
</gene>
<feature type="active site" description="Proton acceptor" evidence="2">
    <location>
        <position position="295"/>
    </location>
</feature>
<evidence type="ECO:0000259" key="3">
    <source>
        <dbReference type="PROSITE" id="PS51635"/>
    </source>
</evidence>
<dbReference type="EMBL" id="WXFA01000022">
    <property type="protein sequence ID" value="MBM3094094.1"/>
    <property type="molecule type" value="Genomic_DNA"/>
</dbReference>
<evidence type="ECO:0000256" key="2">
    <source>
        <dbReference type="PROSITE-ProRule" id="PRU01161"/>
    </source>
</evidence>
<dbReference type="InterPro" id="IPR002641">
    <property type="entry name" value="PNPLA_dom"/>
</dbReference>
<keyword evidence="5" id="KW-1185">Reference proteome</keyword>
<evidence type="ECO:0000313" key="4">
    <source>
        <dbReference type="EMBL" id="MBM3094094.1"/>
    </source>
</evidence>
<keyword evidence="2" id="KW-0442">Lipid degradation</keyword>
<accession>A0AAW4FS13</accession>
<feature type="short sequence motif" description="GXSXG" evidence="2">
    <location>
        <begin position="109"/>
        <end position="113"/>
    </location>
</feature>
<organism evidence="4 5">
    <name type="scientific">Ensifer canadensis</name>
    <dbReference type="NCBI Taxonomy" id="555315"/>
    <lineage>
        <taxon>Bacteria</taxon>
        <taxon>Pseudomonadati</taxon>
        <taxon>Pseudomonadota</taxon>
        <taxon>Alphaproteobacteria</taxon>
        <taxon>Hyphomicrobiales</taxon>
        <taxon>Rhizobiaceae</taxon>
        <taxon>Sinorhizobium/Ensifer group</taxon>
        <taxon>Ensifer</taxon>
    </lineage>
</organism>
<reference evidence="4 5" key="1">
    <citation type="submission" date="2020-01" db="EMBL/GenBank/DDBJ databases">
        <title>Draft genome assembly of Ensifer adhaerens T173.</title>
        <authorList>
            <person name="Craig J.E."/>
            <person name="Stinchcombe J.R."/>
        </authorList>
    </citation>
    <scope>NUCLEOTIDE SEQUENCE [LARGE SCALE GENOMIC DNA]</scope>
    <source>
        <strain evidence="4 5">T173</strain>
    </source>
</reference>
<protein>
    <recommendedName>
        <fullName evidence="3">PNPLA domain-containing protein</fullName>
    </recommendedName>
</protein>
<dbReference type="Proteomes" id="UP000744980">
    <property type="component" value="Unassembled WGS sequence"/>
</dbReference>
<feature type="domain" description="PNPLA" evidence="3">
    <location>
        <begin position="68"/>
        <end position="308"/>
    </location>
</feature>
<dbReference type="AlphaFoldDB" id="A0AAW4FS13"/>
<dbReference type="PROSITE" id="PS51635">
    <property type="entry name" value="PNPLA"/>
    <property type="match status" value="1"/>
</dbReference>
<keyword evidence="1 2" id="KW-0443">Lipid metabolism</keyword>